<dbReference type="GO" id="GO:0000166">
    <property type="term" value="F:nucleotide binding"/>
    <property type="evidence" value="ECO:0007669"/>
    <property type="project" value="InterPro"/>
</dbReference>
<dbReference type="PANTHER" id="PTHR43708">
    <property type="entry name" value="CONSERVED EXPRESSED OXIDOREDUCTASE (EUROFUNG)"/>
    <property type="match status" value="1"/>
</dbReference>
<keyword evidence="6" id="KW-1185">Reference proteome</keyword>
<dbReference type="SUPFAM" id="SSF51735">
    <property type="entry name" value="NAD(P)-binding Rossmann-fold domains"/>
    <property type="match status" value="1"/>
</dbReference>
<reference evidence="5 6" key="1">
    <citation type="submission" date="2015-05" db="EMBL/GenBank/DDBJ databases">
        <title>Photobacterium galathea sp. nov.</title>
        <authorList>
            <person name="Machado H."/>
            <person name="Gram L."/>
        </authorList>
    </citation>
    <scope>NUCLEOTIDE SEQUENCE [LARGE SCALE GENOMIC DNA]</scope>
    <source>
        <strain evidence="5 6">CGMCC 1.12159</strain>
    </source>
</reference>
<dbReference type="STRING" id="1195763.ABT56_11305"/>
<dbReference type="PATRIC" id="fig|1195763.3.peg.2378"/>
<organism evidence="5 6">
    <name type="scientific">Photobacterium aquae</name>
    <dbReference type="NCBI Taxonomy" id="1195763"/>
    <lineage>
        <taxon>Bacteria</taxon>
        <taxon>Pseudomonadati</taxon>
        <taxon>Pseudomonadota</taxon>
        <taxon>Gammaproteobacteria</taxon>
        <taxon>Vibrionales</taxon>
        <taxon>Vibrionaceae</taxon>
        <taxon>Photobacterium</taxon>
    </lineage>
</organism>
<dbReference type="NCBIfam" id="NF008607">
    <property type="entry name" value="PRK11579.1"/>
    <property type="match status" value="1"/>
</dbReference>
<dbReference type="EMBL" id="LDOT01000013">
    <property type="protein sequence ID" value="KLV05593.1"/>
    <property type="molecule type" value="Genomic_DNA"/>
</dbReference>
<dbReference type="InterPro" id="IPR036291">
    <property type="entry name" value="NAD(P)-bd_dom_sf"/>
</dbReference>
<dbReference type="InterPro" id="IPR051317">
    <property type="entry name" value="Gfo/Idh/MocA_oxidoreduct"/>
</dbReference>
<dbReference type="RefSeq" id="WP_047879028.1">
    <property type="nucleotide sequence ID" value="NZ_LDOT01000013.1"/>
</dbReference>
<dbReference type="PANTHER" id="PTHR43708:SF5">
    <property type="entry name" value="CONSERVED EXPRESSED OXIDOREDUCTASE (EUROFUNG)-RELATED"/>
    <property type="match status" value="1"/>
</dbReference>
<evidence type="ECO:0000259" key="3">
    <source>
        <dbReference type="Pfam" id="PF01408"/>
    </source>
</evidence>
<sequence>MSTPPIKTAVIGYGFSAQTFHLPFIVSLPEFELVAISSSKGDRVSQDYPSVCCYSTAESLICESDAELVIITAPNDVHFALAELALRHNKHVVIEKPFVTKVADGQALITLAAEKGLVLSVYHNRRWDGDFLTVKSLVEAGKLGDVKCFESHFDRFRPQVRQRWRELAADGGGILFDLGPHLLDQALALFGLPEAITAQCLITRDGATTVDYVDMVLHYPNMIANLHADLHSAGPNRRFTVKGSKGTYEKQGLDPQEDRLKAGVLPVAEDWADEIPEQYGRLYTEEGVEPVATERGGYQHYFRAVAKAIRHGEPVPVSAEDALWNIRLIEMALESSQSGKTVTVTR</sequence>
<feature type="domain" description="Gfo/Idh/MocA-like oxidoreductase C-terminal" evidence="4">
    <location>
        <begin position="135"/>
        <end position="344"/>
    </location>
</feature>
<dbReference type="Pfam" id="PF02894">
    <property type="entry name" value="GFO_IDH_MocA_C"/>
    <property type="match status" value="1"/>
</dbReference>
<dbReference type="InterPro" id="IPR004104">
    <property type="entry name" value="Gfo/Idh/MocA-like_OxRdtase_C"/>
</dbReference>
<evidence type="ECO:0000259" key="4">
    <source>
        <dbReference type="Pfam" id="PF02894"/>
    </source>
</evidence>
<dbReference type="Gene3D" id="3.40.50.720">
    <property type="entry name" value="NAD(P)-binding Rossmann-like Domain"/>
    <property type="match status" value="1"/>
</dbReference>
<evidence type="ECO:0000313" key="5">
    <source>
        <dbReference type="EMBL" id="KLV05593.1"/>
    </source>
</evidence>
<dbReference type="Proteomes" id="UP000036097">
    <property type="component" value="Unassembled WGS sequence"/>
</dbReference>
<protein>
    <submittedName>
        <fullName evidence="5">Oxidoreductase</fullName>
    </submittedName>
</protein>
<accession>A0A0J1H185</accession>
<dbReference type="GO" id="GO:0016491">
    <property type="term" value="F:oxidoreductase activity"/>
    <property type="evidence" value="ECO:0007669"/>
    <property type="project" value="UniProtKB-KW"/>
</dbReference>
<gene>
    <name evidence="5" type="ORF">ABT56_11305</name>
</gene>
<evidence type="ECO:0000256" key="1">
    <source>
        <dbReference type="ARBA" id="ARBA00010928"/>
    </source>
</evidence>
<keyword evidence="2" id="KW-0560">Oxidoreductase</keyword>
<dbReference type="Pfam" id="PF01408">
    <property type="entry name" value="GFO_IDH_MocA"/>
    <property type="match status" value="1"/>
</dbReference>
<dbReference type="InterPro" id="IPR000683">
    <property type="entry name" value="Gfo/Idh/MocA-like_OxRdtase_N"/>
</dbReference>
<evidence type="ECO:0000256" key="2">
    <source>
        <dbReference type="ARBA" id="ARBA00023002"/>
    </source>
</evidence>
<dbReference type="OrthoDB" id="9774191at2"/>
<comment type="similarity">
    <text evidence="1">Belongs to the Gfo/Idh/MocA family.</text>
</comment>
<comment type="caution">
    <text evidence="5">The sequence shown here is derived from an EMBL/GenBank/DDBJ whole genome shotgun (WGS) entry which is preliminary data.</text>
</comment>
<name>A0A0J1H185_9GAMM</name>
<dbReference type="Gene3D" id="3.30.360.10">
    <property type="entry name" value="Dihydrodipicolinate Reductase, domain 2"/>
    <property type="match status" value="1"/>
</dbReference>
<feature type="domain" description="Gfo/Idh/MocA-like oxidoreductase N-terminal" evidence="3">
    <location>
        <begin position="6"/>
        <end position="123"/>
    </location>
</feature>
<dbReference type="AlphaFoldDB" id="A0A0J1H185"/>
<proteinExistence type="inferred from homology"/>
<evidence type="ECO:0000313" key="6">
    <source>
        <dbReference type="Proteomes" id="UP000036097"/>
    </source>
</evidence>